<evidence type="ECO:0000259" key="2">
    <source>
        <dbReference type="Pfam" id="PF05678"/>
    </source>
</evidence>
<feature type="compositionally biased region" description="Basic residues" evidence="1">
    <location>
        <begin position="10"/>
        <end position="24"/>
    </location>
</feature>
<proteinExistence type="predicted"/>
<comment type="caution">
    <text evidence="3">The sequence shown here is derived from an EMBL/GenBank/DDBJ whole genome shotgun (WGS) entry which is preliminary data.</text>
</comment>
<name>A0A833XV80_JUGRE</name>
<dbReference type="Gramene" id="Jr04_18040_p1">
    <property type="protein sequence ID" value="cds.Jr04_18040_p1"/>
    <property type="gene ID" value="Jr04_18040"/>
</dbReference>
<evidence type="ECO:0000313" key="3">
    <source>
        <dbReference type="EMBL" id="KAF5473198.1"/>
    </source>
</evidence>
<evidence type="ECO:0000313" key="4">
    <source>
        <dbReference type="Proteomes" id="UP000619265"/>
    </source>
</evidence>
<feature type="region of interest" description="Disordered" evidence="1">
    <location>
        <begin position="1"/>
        <end position="24"/>
    </location>
</feature>
<reference evidence="3" key="1">
    <citation type="submission" date="2015-10" db="EMBL/GenBank/DDBJ databases">
        <authorList>
            <person name="Martinez-Garcia P.J."/>
            <person name="Crepeau M.W."/>
            <person name="Puiu D."/>
            <person name="Gonzalez-Ibeas D."/>
            <person name="Whalen J."/>
            <person name="Stevens K."/>
            <person name="Paul R."/>
            <person name="Butterfield T."/>
            <person name="Britton M."/>
            <person name="Reagan R."/>
            <person name="Chakraborty S."/>
            <person name="Walawage S.L."/>
            <person name="Vasquez-Gross H.A."/>
            <person name="Cardeno C."/>
            <person name="Famula R."/>
            <person name="Pratt K."/>
            <person name="Kuruganti S."/>
            <person name="Aradhya M.K."/>
            <person name="Leslie C.A."/>
            <person name="Dandekar A.M."/>
            <person name="Salzberg S.L."/>
            <person name="Wegrzyn J.L."/>
            <person name="Langley C.H."/>
            <person name="Neale D.B."/>
        </authorList>
    </citation>
    <scope>NUCLEOTIDE SEQUENCE</scope>
    <source>
        <tissue evidence="3">Leaves</tissue>
    </source>
</reference>
<dbReference type="PANTHER" id="PTHR33624:SF2">
    <property type="entry name" value="SIGMA FACTOR BINDING PROTEIN 1, CHLOROPLASTIC"/>
    <property type="match status" value="1"/>
</dbReference>
<accession>A0A833XV80</accession>
<dbReference type="AlphaFoldDB" id="A0A833XV80"/>
<dbReference type="PANTHER" id="PTHR33624">
    <property type="entry name" value="SIGMA FACTOR BINDING PROTEIN 1, CHLOROPLASTIC"/>
    <property type="match status" value="1"/>
</dbReference>
<dbReference type="Pfam" id="PF05678">
    <property type="entry name" value="VQ"/>
    <property type="match status" value="1"/>
</dbReference>
<evidence type="ECO:0000256" key="1">
    <source>
        <dbReference type="SAM" id="MobiDB-lite"/>
    </source>
</evidence>
<protein>
    <recommendedName>
        <fullName evidence="2">VQ domain-containing protein</fullName>
    </recommendedName>
</protein>
<dbReference type="EMBL" id="LIHL02000004">
    <property type="protein sequence ID" value="KAF5473198.1"/>
    <property type="molecule type" value="Genomic_DNA"/>
</dbReference>
<organism evidence="3 4">
    <name type="scientific">Juglans regia</name>
    <name type="common">English walnut</name>
    <dbReference type="NCBI Taxonomy" id="51240"/>
    <lineage>
        <taxon>Eukaryota</taxon>
        <taxon>Viridiplantae</taxon>
        <taxon>Streptophyta</taxon>
        <taxon>Embryophyta</taxon>
        <taxon>Tracheophyta</taxon>
        <taxon>Spermatophyta</taxon>
        <taxon>Magnoliopsida</taxon>
        <taxon>eudicotyledons</taxon>
        <taxon>Gunneridae</taxon>
        <taxon>Pentapetalae</taxon>
        <taxon>rosids</taxon>
        <taxon>fabids</taxon>
        <taxon>Fagales</taxon>
        <taxon>Juglandaceae</taxon>
        <taxon>Juglans</taxon>
    </lineage>
</organism>
<feature type="domain" description="VQ" evidence="2">
    <location>
        <begin position="32"/>
        <end position="58"/>
    </location>
</feature>
<dbReference type="InterPro" id="IPR039335">
    <property type="entry name" value="SIB1/2"/>
</dbReference>
<feature type="region of interest" description="Disordered" evidence="1">
    <location>
        <begin position="90"/>
        <end position="118"/>
    </location>
</feature>
<dbReference type="InterPro" id="IPR008889">
    <property type="entry name" value="VQ"/>
</dbReference>
<sequence length="153" mass="17029">MDNYLPSSVHQRKATKKTKTKKSSKPIKVVYISNPMKVKADSASQFRALVQELTGQYSELPDPTKFPGTDDDVGGQYQMVQVPDPVMKVGDDDYSPEVPVLLDPGLEDHQPTQFEPFDDVFTPQMIDGMSGLLPTSVLYESPQVDVLRRLDAV</sequence>
<dbReference type="Proteomes" id="UP000619265">
    <property type="component" value="Unassembled WGS sequence"/>
</dbReference>
<gene>
    <name evidence="3" type="ORF">F2P56_009823</name>
</gene>
<reference evidence="3" key="2">
    <citation type="submission" date="2020-03" db="EMBL/GenBank/DDBJ databases">
        <title>Walnut 2.0.</title>
        <authorList>
            <person name="Marrano A."/>
            <person name="Britton M."/>
            <person name="Zimin A.V."/>
            <person name="Zaini P.A."/>
            <person name="Workman R."/>
            <person name="Puiu D."/>
            <person name="Bianco L."/>
            <person name="Allen B.J."/>
            <person name="Troggio M."/>
            <person name="Leslie C.A."/>
            <person name="Timp W."/>
            <person name="Dendekar A."/>
            <person name="Salzberg S.L."/>
            <person name="Neale D.B."/>
        </authorList>
    </citation>
    <scope>NUCLEOTIDE SEQUENCE</scope>
    <source>
        <tissue evidence="3">Leaves</tissue>
    </source>
</reference>